<dbReference type="Gene3D" id="3.40.190.10">
    <property type="entry name" value="Periplasmic binding protein-like II"/>
    <property type="match status" value="1"/>
</dbReference>
<dbReference type="Pfam" id="PF13416">
    <property type="entry name" value="SBP_bac_8"/>
    <property type="match status" value="1"/>
</dbReference>
<evidence type="ECO:0000256" key="4">
    <source>
        <dbReference type="ARBA" id="ARBA00022729"/>
    </source>
</evidence>
<evidence type="ECO:0000256" key="3">
    <source>
        <dbReference type="ARBA" id="ARBA00022448"/>
    </source>
</evidence>
<comment type="caution">
    <text evidence="7">The sequence shown here is derived from an EMBL/GenBank/DDBJ whole genome shotgun (WGS) entry which is preliminary data.</text>
</comment>
<comment type="subcellular location">
    <subcellularLocation>
        <location evidence="1">Cell envelope</location>
    </subcellularLocation>
</comment>
<reference evidence="7" key="1">
    <citation type="submission" date="2020-10" db="EMBL/GenBank/DDBJ databases">
        <authorList>
            <person name="Gilroy R."/>
        </authorList>
    </citation>
    <scope>NUCLEOTIDE SEQUENCE</scope>
    <source>
        <strain evidence="7">1370</strain>
    </source>
</reference>
<dbReference type="AlphaFoldDB" id="A0A9D1NRE6"/>
<evidence type="ECO:0000313" key="8">
    <source>
        <dbReference type="Proteomes" id="UP000823960"/>
    </source>
</evidence>
<sequence length="534" mass="59155">MKKLFALLLAAALSLGTLSGCHGSTKIGSFSVPSELDMSRDFEITFWAKNDTNKAQTRVYENAIEEFTGLYPNITVKLRLYTDYGKIYNDVITNISTGTTPNVCITYPDHIATYITGSNTVVPLESLISDPVYGLGGSGLRFDSPSANELVPEFLKECQLGGIQYALPYMRSTEALYVNKTYVEKLGYTLPETVTWDFIWEVSDAATQKDGDGNYLINGQKVMIPFIYKSTDNMMIQSLKQLDAGYSTQTGEIKLFNETTKDILYTIAEHVKKGAFSTFKISSYPANFLNAGQCIFAVDSTAGATWMGTDAPLSDISEDKLVEFETAVLPVPQYDPENPVMISQGPSMCIFNKEDPQEVLASWLFCQFLLTDEIQIAYAKTEGYIPVTTTAHQSEEYLKYLDSCGIDDNEHYEVKIKASKLLLENTQNTFVTPVFNGSASLRDAAGQLIENVTKSIRRGETVDEEYMSELFSDVASLYRLNEGGVLASGKAELGPLPVQSVALLSCIALAWVGIIGYLVYSRIRARKRRLLENI</sequence>
<dbReference type="PANTHER" id="PTHR43649:SF31">
    <property type="entry name" value="SN-GLYCEROL-3-PHOSPHATE-BINDING PERIPLASMIC PROTEIN UGPB"/>
    <property type="match status" value="1"/>
</dbReference>
<evidence type="ECO:0000256" key="6">
    <source>
        <dbReference type="SAM" id="SignalP"/>
    </source>
</evidence>
<feature type="chain" id="PRO_5038898344" evidence="6">
    <location>
        <begin position="20"/>
        <end position="534"/>
    </location>
</feature>
<evidence type="ECO:0000256" key="5">
    <source>
        <dbReference type="SAM" id="Phobius"/>
    </source>
</evidence>
<dbReference type="InterPro" id="IPR050490">
    <property type="entry name" value="Bact_solute-bd_prot1"/>
</dbReference>
<dbReference type="SUPFAM" id="SSF53850">
    <property type="entry name" value="Periplasmic binding protein-like II"/>
    <property type="match status" value="1"/>
</dbReference>
<keyword evidence="3" id="KW-0813">Transport</keyword>
<keyword evidence="5" id="KW-0812">Transmembrane</keyword>
<protein>
    <submittedName>
        <fullName evidence="7">Extracellular solute-binding protein</fullName>
    </submittedName>
</protein>
<evidence type="ECO:0000313" key="7">
    <source>
        <dbReference type="EMBL" id="HIV10836.1"/>
    </source>
</evidence>
<dbReference type="GO" id="GO:0030313">
    <property type="term" value="C:cell envelope"/>
    <property type="evidence" value="ECO:0007669"/>
    <property type="project" value="UniProtKB-SubCell"/>
</dbReference>
<dbReference type="Proteomes" id="UP000823960">
    <property type="component" value="Unassembled WGS sequence"/>
</dbReference>
<dbReference type="PANTHER" id="PTHR43649">
    <property type="entry name" value="ARABINOSE-BINDING PROTEIN-RELATED"/>
    <property type="match status" value="1"/>
</dbReference>
<reference evidence="7" key="2">
    <citation type="journal article" date="2021" name="PeerJ">
        <title>Extensive microbial diversity within the chicken gut microbiome revealed by metagenomics and culture.</title>
        <authorList>
            <person name="Gilroy R."/>
            <person name="Ravi A."/>
            <person name="Getino M."/>
            <person name="Pursley I."/>
            <person name="Horton D.L."/>
            <person name="Alikhan N.F."/>
            <person name="Baker D."/>
            <person name="Gharbi K."/>
            <person name="Hall N."/>
            <person name="Watson M."/>
            <person name="Adriaenssens E.M."/>
            <person name="Foster-Nyarko E."/>
            <person name="Jarju S."/>
            <person name="Secka A."/>
            <person name="Antonio M."/>
            <person name="Oren A."/>
            <person name="Chaudhuri R.R."/>
            <person name="La Ragione R."/>
            <person name="Hildebrand F."/>
            <person name="Pallen M.J."/>
        </authorList>
    </citation>
    <scope>NUCLEOTIDE SEQUENCE</scope>
    <source>
        <strain evidence="7">1370</strain>
    </source>
</reference>
<keyword evidence="5" id="KW-1133">Transmembrane helix</keyword>
<dbReference type="InterPro" id="IPR006059">
    <property type="entry name" value="SBP"/>
</dbReference>
<proteinExistence type="inferred from homology"/>
<keyword evidence="4 6" id="KW-0732">Signal</keyword>
<gene>
    <name evidence="7" type="ORF">IAD28_03965</name>
</gene>
<keyword evidence="5" id="KW-0472">Membrane</keyword>
<organism evidence="7 8">
    <name type="scientific">Candidatus Faeciplasma avium</name>
    <dbReference type="NCBI Taxonomy" id="2840798"/>
    <lineage>
        <taxon>Bacteria</taxon>
        <taxon>Bacillati</taxon>
        <taxon>Bacillota</taxon>
        <taxon>Clostridia</taxon>
        <taxon>Eubacteriales</taxon>
        <taxon>Oscillospiraceae</taxon>
        <taxon>Oscillospiraceae incertae sedis</taxon>
        <taxon>Candidatus Faeciplasma</taxon>
    </lineage>
</organism>
<dbReference type="PROSITE" id="PS51257">
    <property type="entry name" value="PROKAR_LIPOPROTEIN"/>
    <property type="match status" value="1"/>
</dbReference>
<evidence type="ECO:0000256" key="1">
    <source>
        <dbReference type="ARBA" id="ARBA00004196"/>
    </source>
</evidence>
<name>A0A9D1NRE6_9FIRM</name>
<feature type="signal peptide" evidence="6">
    <location>
        <begin position="1"/>
        <end position="19"/>
    </location>
</feature>
<accession>A0A9D1NRE6</accession>
<comment type="similarity">
    <text evidence="2">Belongs to the bacterial solute-binding protein 1 family.</text>
</comment>
<evidence type="ECO:0000256" key="2">
    <source>
        <dbReference type="ARBA" id="ARBA00008520"/>
    </source>
</evidence>
<feature type="transmembrane region" description="Helical" evidence="5">
    <location>
        <begin position="501"/>
        <end position="520"/>
    </location>
</feature>
<dbReference type="EMBL" id="DVOL01000050">
    <property type="protein sequence ID" value="HIV10836.1"/>
    <property type="molecule type" value="Genomic_DNA"/>
</dbReference>